<sequence length="314" mass="34398">MTAGRKPLAVPDIVDVEDESESASNGLAVMREQVRELAVRNVEAEQHVRAVALQVGYQLPADCTDPDLIQRDISANMRRSVEACLEVGRGLVVLKEACDHGQFAARLDVLGIDARVAQRFMSSARKFSNAASTPLLKAAGSQTKLFELLVLDDSQVEELELTGQTGELTLDDVAAMSVKELRAKLRELRHELKATEEISAEKTVEIERLREAGVRIRRQPPDAVLAELAKETAGMVTETLNKLRTSVNSAFTALAQHYVEHGGGDCRHLMAGHVGELQRALNELREAFNLRDIEGDGTPEWMSWPGNTAAPEAE</sequence>
<feature type="coiled-coil region" evidence="1">
    <location>
        <begin position="178"/>
        <end position="212"/>
    </location>
</feature>
<comment type="caution">
    <text evidence="2">The sequence shown here is derived from an EMBL/GenBank/DDBJ whole genome shotgun (WGS) entry which is preliminary data.</text>
</comment>
<evidence type="ECO:0000313" key="3">
    <source>
        <dbReference type="Proteomes" id="UP000013047"/>
    </source>
</evidence>
<evidence type="ECO:0000256" key="1">
    <source>
        <dbReference type="SAM" id="Coils"/>
    </source>
</evidence>
<name>N6YWG9_9RHOO</name>
<keyword evidence="1" id="KW-0175">Coiled coil</keyword>
<evidence type="ECO:0000313" key="2">
    <source>
        <dbReference type="EMBL" id="ENO98621.1"/>
    </source>
</evidence>
<protein>
    <recommendedName>
        <fullName evidence="4">DUF3102 domain-containing protein</fullName>
    </recommendedName>
</protein>
<dbReference type="AlphaFoldDB" id="N6YWG9"/>
<gene>
    <name evidence="2" type="ORF">C667_02913</name>
</gene>
<accession>N6YWG9</accession>
<dbReference type="EMBL" id="AMXF01000008">
    <property type="protein sequence ID" value="ENO98621.1"/>
    <property type="molecule type" value="Genomic_DNA"/>
</dbReference>
<keyword evidence="3" id="KW-1185">Reference proteome</keyword>
<proteinExistence type="predicted"/>
<dbReference type="OrthoDB" id="8895840at2"/>
<dbReference type="RefSeq" id="WP_004356649.1">
    <property type="nucleotide sequence ID" value="NZ_AMXF01000008.1"/>
</dbReference>
<evidence type="ECO:0008006" key="4">
    <source>
        <dbReference type="Google" id="ProtNLM"/>
    </source>
</evidence>
<dbReference type="Proteomes" id="UP000013047">
    <property type="component" value="Unassembled WGS sequence"/>
</dbReference>
<organism evidence="2 3">
    <name type="scientific">Thauera phenylacetica B4P</name>
    <dbReference type="NCBI Taxonomy" id="1234382"/>
    <lineage>
        <taxon>Bacteria</taxon>
        <taxon>Pseudomonadati</taxon>
        <taxon>Pseudomonadota</taxon>
        <taxon>Betaproteobacteria</taxon>
        <taxon>Rhodocyclales</taxon>
        <taxon>Zoogloeaceae</taxon>
        <taxon>Thauera</taxon>
    </lineage>
</organism>
<reference evidence="2 3" key="1">
    <citation type="submission" date="2012-09" db="EMBL/GenBank/DDBJ databases">
        <title>Draft Genome Sequences of 6 Strains from Genus Thauera.</title>
        <authorList>
            <person name="Liu B."/>
            <person name="Shapleigh J.P."/>
            <person name="Frostegard A.H."/>
        </authorList>
    </citation>
    <scope>NUCLEOTIDE SEQUENCE [LARGE SCALE GENOMIC DNA]</scope>
    <source>
        <strain evidence="2 3">B4P</strain>
    </source>
</reference>